<evidence type="ECO:0000256" key="7">
    <source>
        <dbReference type="ARBA" id="ARBA00047899"/>
    </source>
</evidence>
<feature type="compositionally biased region" description="Polar residues" evidence="9">
    <location>
        <begin position="908"/>
        <end position="923"/>
    </location>
</feature>
<keyword evidence="12" id="KW-1185">Reference proteome</keyword>
<feature type="compositionally biased region" description="Basic and acidic residues" evidence="9">
    <location>
        <begin position="755"/>
        <end position="764"/>
    </location>
</feature>
<dbReference type="GO" id="GO:0004674">
    <property type="term" value="F:protein serine/threonine kinase activity"/>
    <property type="evidence" value="ECO:0007669"/>
    <property type="project" value="UniProtKB-KW"/>
</dbReference>
<evidence type="ECO:0000256" key="6">
    <source>
        <dbReference type="ARBA" id="ARBA00022840"/>
    </source>
</evidence>
<evidence type="ECO:0000313" key="12">
    <source>
        <dbReference type="Proteomes" id="UP000017559"/>
    </source>
</evidence>
<dbReference type="KEGG" id="mrr:Moror_5623"/>
<feature type="domain" description="Protein kinase" evidence="10">
    <location>
        <begin position="120"/>
        <end position="455"/>
    </location>
</feature>
<evidence type="ECO:0000256" key="4">
    <source>
        <dbReference type="ARBA" id="ARBA00022741"/>
    </source>
</evidence>
<evidence type="ECO:0000256" key="1">
    <source>
        <dbReference type="ARBA" id="ARBA00012513"/>
    </source>
</evidence>
<dbReference type="HOGENOM" id="CLU_304630_0_0_1"/>
<evidence type="ECO:0000259" key="10">
    <source>
        <dbReference type="PROSITE" id="PS50011"/>
    </source>
</evidence>
<keyword evidence="2" id="KW-0723">Serine/threonine-protein kinase</keyword>
<feature type="region of interest" description="Disordered" evidence="9">
    <location>
        <begin position="717"/>
        <end position="816"/>
    </location>
</feature>
<dbReference type="SUPFAM" id="SSF56112">
    <property type="entry name" value="Protein kinase-like (PK-like)"/>
    <property type="match status" value="1"/>
</dbReference>
<dbReference type="PROSITE" id="PS00108">
    <property type="entry name" value="PROTEIN_KINASE_ST"/>
    <property type="match status" value="1"/>
</dbReference>
<dbReference type="AlphaFoldDB" id="V2XTP0"/>
<dbReference type="PANTHER" id="PTHR24356">
    <property type="entry name" value="SERINE/THREONINE-PROTEIN KINASE"/>
    <property type="match status" value="1"/>
</dbReference>
<comment type="caution">
    <text evidence="11">The sequence shown here is derived from an EMBL/GenBank/DDBJ whole genome shotgun (WGS) entry which is preliminary data.</text>
</comment>
<feature type="compositionally biased region" description="Polar residues" evidence="9">
    <location>
        <begin position="719"/>
        <end position="733"/>
    </location>
</feature>
<organism evidence="11 12">
    <name type="scientific">Moniliophthora roreri (strain MCA 2997)</name>
    <name type="common">Cocoa frosty pod rot fungus</name>
    <name type="synonym">Crinipellis roreri</name>
    <dbReference type="NCBI Taxonomy" id="1381753"/>
    <lineage>
        <taxon>Eukaryota</taxon>
        <taxon>Fungi</taxon>
        <taxon>Dikarya</taxon>
        <taxon>Basidiomycota</taxon>
        <taxon>Agaricomycotina</taxon>
        <taxon>Agaricomycetes</taxon>
        <taxon>Agaricomycetidae</taxon>
        <taxon>Agaricales</taxon>
        <taxon>Marasmiineae</taxon>
        <taxon>Marasmiaceae</taxon>
        <taxon>Moniliophthora</taxon>
    </lineage>
</organism>
<dbReference type="InterPro" id="IPR050236">
    <property type="entry name" value="Ser_Thr_kinase_AGC"/>
</dbReference>
<dbReference type="InterPro" id="IPR000719">
    <property type="entry name" value="Prot_kinase_dom"/>
</dbReference>
<evidence type="ECO:0000256" key="8">
    <source>
        <dbReference type="ARBA" id="ARBA00048679"/>
    </source>
</evidence>
<comment type="catalytic activity">
    <reaction evidence="7">
        <text>L-threonyl-[protein] + ATP = O-phospho-L-threonyl-[protein] + ADP + H(+)</text>
        <dbReference type="Rhea" id="RHEA:46608"/>
        <dbReference type="Rhea" id="RHEA-COMP:11060"/>
        <dbReference type="Rhea" id="RHEA-COMP:11605"/>
        <dbReference type="ChEBI" id="CHEBI:15378"/>
        <dbReference type="ChEBI" id="CHEBI:30013"/>
        <dbReference type="ChEBI" id="CHEBI:30616"/>
        <dbReference type="ChEBI" id="CHEBI:61977"/>
        <dbReference type="ChEBI" id="CHEBI:456216"/>
        <dbReference type="EC" id="2.7.11.1"/>
    </reaction>
</comment>
<feature type="compositionally biased region" description="Basic residues" evidence="9">
    <location>
        <begin position="928"/>
        <end position="941"/>
    </location>
</feature>
<dbReference type="Gene3D" id="1.10.510.10">
    <property type="entry name" value="Transferase(Phosphotransferase) domain 1"/>
    <property type="match status" value="1"/>
</dbReference>
<reference evidence="11 12" key="1">
    <citation type="journal article" date="2014" name="BMC Genomics">
        <title>Genome and secretome analysis of the hemibiotrophic fungal pathogen, Moniliophthora roreri, which causes frosty pod rot disease of cacao: mechanisms of the biotrophic and necrotrophic phases.</title>
        <authorList>
            <person name="Meinhardt L.W."/>
            <person name="Costa G.G.L."/>
            <person name="Thomazella D.P.T."/>
            <person name="Teixeira P.J.P.L."/>
            <person name="Carazzolle M.F."/>
            <person name="Schuster S.C."/>
            <person name="Carlson J.E."/>
            <person name="Guiltinan M.J."/>
            <person name="Mieczkowski P."/>
            <person name="Farmer A."/>
            <person name="Ramaraj T."/>
            <person name="Crozier J."/>
            <person name="Davis R.E."/>
            <person name="Shao J."/>
            <person name="Melnick R.L."/>
            <person name="Pereira G.A.G."/>
            <person name="Bailey B.A."/>
        </authorList>
    </citation>
    <scope>NUCLEOTIDE SEQUENCE [LARGE SCALE GENOMIC DNA]</scope>
    <source>
        <strain evidence="11 12">MCA 2997</strain>
    </source>
</reference>
<protein>
    <recommendedName>
        <fullName evidence="1">non-specific serine/threonine protein kinase</fullName>
        <ecNumber evidence="1">2.7.11.1</ecNumber>
    </recommendedName>
</protein>
<dbReference type="STRING" id="1381753.V2XTP0"/>
<dbReference type="SMART" id="SM00220">
    <property type="entry name" value="S_TKc"/>
    <property type="match status" value="1"/>
</dbReference>
<keyword evidence="5 11" id="KW-0418">Kinase</keyword>
<dbReference type="Pfam" id="PF00069">
    <property type="entry name" value="Pkinase"/>
    <property type="match status" value="1"/>
</dbReference>
<dbReference type="Proteomes" id="UP000017559">
    <property type="component" value="Unassembled WGS sequence"/>
</dbReference>
<feature type="compositionally biased region" description="Pro residues" evidence="9">
    <location>
        <begin position="948"/>
        <end position="957"/>
    </location>
</feature>
<dbReference type="GO" id="GO:0005524">
    <property type="term" value="F:ATP binding"/>
    <property type="evidence" value="ECO:0007669"/>
    <property type="project" value="UniProtKB-KW"/>
</dbReference>
<keyword evidence="6" id="KW-0067">ATP-binding</keyword>
<accession>V2XTP0</accession>
<feature type="compositionally biased region" description="Basic and acidic residues" evidence="9">
    <location>
        <begin position="784"/>
        <end position="799"/>
    </location>
</feature>
<feature type="region of interest" description="Disordered" evidence="9">
    <location>
        <begin position="907"/>
        <end position="966"/>
    </location>
</feature>
<dbReference type="Gene3D" id="3.30.200.20">
    <property type="entry name" value="Phosphorylase Kinase, domain 1"/>
    <property type="match status" value="1"/>
</dbReference>
<name>V2XTP0_MONRO</name>
<dbReference type="InterPro" id="IPR011009">
    <property type="entry name" value="Kinase-like_dom_sf"/>
</dbReference>
<dbReference type="OrthoDB" id="10252171at2759"/>
<dbReference type="InterPro" id="IPR008271">
    <property type="entry name" value="Ser/Thr_kinase_AS"/>
</dbReference>
<evidence type="ECO:0000256" key="5">
    <source>
        <dbReference type="ARBA" id="ARBA00022777"/>
    </source>
</evidence>
<dbReference type="EC" id="2.7.11.1" evidence="1"/>
<evidence type="ECO:0000256" key="2">
    <source>
        <dbReference type="ARBA" id="ARBA00022527"/>
    </source>
</evidence>
<evidence type="ECO:0000313" key="11">
    <source>
        <dbReference type="EMBL" id="ESK82784.1"/>
    </source>
</evidence>
<dbReference type="EMBL" id="AWSO01001801">
    <property type="protein sequence ID" value="ESK82784.1"/>
    <property type="molecule type" value="Genomic_DNA"/>
</dbReference>
<gene>
    <name evidence="11" type="ORF">Moror_5623</name>
</gene>
<evidence type="ECO:0000256" key="9">
    <source>
        <dbReference type="SAM" id="MobiDB-lite"/>
    </source>
</evidence>
<proteinExistence type="predicted"/>
<feature type="compositionally biased region" description="Basic residues" evidence="9">
    <location>
        <begin position="767"/>
        <end position="776"/>
    </location>
</feature>
<comment type="catalytic activity">
    <reaction evidence="8">
        <text>L-seryl-[protein] + ATP = O-phospho-L-seryl-[protein] + ADP + H(+)</text>
        <dbReference type="Rhea" id="RHEA:17989"/>
        <dbReference type="Rhea" id="RHEA-COMP:9863"/>
        <dbReference type="Rhea" id="RHEA-COMP:11604"/>
        <dbReference type="ChEBI" id="CHEBI:15378"/>
        <dbReference type="ChEBI" id="CHEBI:29999"/>
        <dbReference type="ChEBI" id="CHEBI:30616"/>
        <dbReference type="ChEBI" id="CHEBI:83421"/>
        <dbReference type="ChEBI" id="CHEBI:456216"/>
        <dbReference type="EC" id="2.7.11.1"/>
    </reaction>
</comment>
<sequence>MAGPVLMDLPCSPYLHSTPYTEESLKLPVLLPASPEILADYNFELSPAYLTAWEHQIQASSTPPFLHAVAHSTPLLPFTSPFNCPSPPMISDLPSISDECPSPKPDSSPKPLLNPSISRFHLMGTLGCGAYGKVLLGYLGDDTNSGNNLHAIKVLRKADMNQYGVEEVKRELRALRWIADTDEAPFLQKMTASFQNERFVFIVLEYHPVSLANSEISSRLRLKSKRQRLPVSVSLPLTIPPPYQNVQENSMTALRLLAAELFMALRFLHENGIIHQDVKPDNIMLSQSGHVVLSDFGASTALPFSLEYDDFPVSSSSSAKATKTYHPVVLQGEDIVTFTPRYAAPELLHRNDANLVIYDERVDWFSYGVLLYELATGYLPFEAEGPMVDARSRRSVGDFSLAFGKLEKLVYANATKSGSDCALDSSHLESFIKALLVHQASDRLTGDDIKTHAFFDAISSIWDEIAGMQHPPLPFPSSAALDPDISLSMNPKLFRRAEDAKGKDHSFADNLLEEAGLRVTWPVPRRCNDSIREEDDWLRDGDSGIAMSPQSSEKFGDMAGSSSGSNGEDVDLDEDASEIQPFPSTASIMFSVSADGTIHKMQHGPSHRQNSLPGVHEFAGIRRLVPSLCSDESLVDISCEADVSSFIDGDSTNIDFEEEQTRDAVSLPSRAWSPPVASLTEAIFSPRPAIEELMIPRSQSQRRTLSGLSNASAAYAGHTQINHANTDVRSSSLPRRFRHSSAPFPRNPSSPRFTDAGDKREPSTRHSFIHTHHPNKAHLSLPLIDDRHGSQSRSHDRRTSLPAWTPSYPSVPHQKLPRYNANPTTTSPSQLGNRTASTFNDKRMRKVSESWTLEEELTISVLNAMDRRASFTPSTGVKRAPSRSSCTTRHTEWNSCVSKARGDVYRTASESFSPPPLMTSTKSEPLPPRKRRASVLMKRQKSEKTPSPSTPPSPSPLPRRSLGGLWKKLRRLSGF</sequence>
<keyword evidence="3" id="KW-0808">Transferase</keyword>
<feature type="region of interest" description="Disordered" evidence="9">
    <location>
        <begin position="532"/>
        <end position="572"/>
    </location>
</feature>
<evidence type="ECO:0000256" key="3">
    <source>
        <dbReference type="ARBA" id="ARBA00022679"/>
    </source>
</evidence>
<dbReference type="PROSITE" id="PS50011">
    <property type="entry name" value="PROTEIN_KINASE_DOM"/>
    <property type="match status" value="1"/>
</dbReference>
<keyword evidence="4" id="KW-0547">Nucleotide-binding</keyword>